<evidence type="ECO:0000313" key="2">
    <source>
        <dbReference type="Proteomes" id="UP001345963"/>
    </source>
</evidence>
<sequence>MWPGTASRKSRGENQPNFHADILAPLQQIVGPAGVPGTGRETKHLLFRRISPSACKCLGMTNQREQKGRWKPLSFQTWSSPQKDKSNLNFNITIPHFLIINEMCFMCDQHQFKSN</sequence>
<organism evidence="1 2">
    <name type="scientific">Ataeniobius toweri</name>
    <dbReference type="NCBI Taxonomy" id="208326"/>
    <lineage>
        <taxon>Eukaryota</taxon>
        <taxon>Metazoa</taxon>
        <taxon>Chordata</taxon>
        <taxon>Craniata</taxon>
        <taxon>Vertebrata</taxon>
        <taxon>Euteleostomi</taxon>
        <taxon>Actinopterygii</taxon>
        <taxon>Neopterygii</taxon>
        <taxon>Teleostei</taxon>
        <taxon>Neoteleostei</taxon>
        <taxon>Acanthomorphata</taxon>
        <taxon>Ovalentaria</taxon>
        <taxon>Atherinomorphae</taxon>
        <taxon>Cyprinodontiformes</taxon>
        <taxon>Goodeidae</taxon>
        <taxon>Ataeniobius</taxon>
    </lineage>
</organism>
<comment type="caution">
    <text evidence="1">The sequence shown here is derived from an EMBL/GenBank/DDBJ whole genome shotgun (WGS) entry which is preliminary data.</text>
</comment>
<dbReference type="Proteomes" id="UP001345963">
    <property type="component" value="Unassembled WGS sequence"/>
</dbReference>
<gene>
    <name evidence="1" type="ORF">ATANTOWER_014935</name>
</gene>
<proteinExistence type="predicted"/>
<name>A0ABU7A6F5_9TELE</name>
<accession>A0ABU7A6F5</accession>
<protein>
    <submittedName>
        <fullName evidence="1">Uncharacterized protein</fullName>
    </submittedName>
</protein>
<evidence type="ECO:0000313" key="1">
    <source>
        <dbReference type="EMBL" id="MED6233681.1"/>
    </source>
</evidence>
<dbReference type="EMBL" id="JAHUTI010003101">
    <property type="protein sequence ID" value="MED6233681.1"/>
    <property type="molecule type" value="Genomic_DNA"/>
</dbReference>
<reference evidence="1 2" key="1">
    <citation type="submission" date="2021-07" db="EMBL/GenBank/DDBJ databases">
        <authorList>
            <person name="Palmer J.M."/>
        </authorList>
    </citation>
    <scope>NUCLEOTIDE SEQUENCE [LARGE SCALE GENOMIC DNA]</scope>
    <source>
        <strain evidence="1 2">AT_MEX2019</strain>
        <tissue evidence="1">Muscle</tissue>
    </source>
</reference>
<keyword evidence="2" id="KW-1185">Reference proteome</keyword>